<proteinExistence type="predicted"/>
<dbReference type="Proteomes" id="UP000027601">
    <property type="component" value="Unassembled WGS sequence"/>
</dbReference>
<comment type="caution">
    <text evidence="1">The sequence shown here is derived from an EMBL/GenBank/DDBJ whole genome shotgun (WGS) entry which is preliminary data.</text>
</comment>
<dbReference type="STRING" id="1121097.GCA_000428125_01620"/>
<dbReference type="InterPro" id="IPR024265">
    <property type="entry name" value="DUF3788"/>
</dbReference>
<dbReference type="Pfam" id="PF12663">
    <property type="entry name" value="DUF3788"/>
    <property type="match status" value="1"/>
</dbReference>
<sequence>METQMLLRDPDIFPSEEVLRNALGETNYNLFQGFVQNITSPTSGLAMEWRYYNDGKAWLCKVVNKKKTVFWLSIWVHYFKTSFYFTEKHLESIDALSIADSLKQQLAQAKSIGKLIPLIIDVHNDEAMTDLLTLVHFKKSLK</sequence>
<keyword evidence="2" id="KW-1185">Reference proteome</keyword>
<protein>
    <recommendedName>
        <fullName evidence="3">DUF3788 family protein</fullName>
    </recommendedName>
</protein>
<evidence type="ECO:0000313" key="2">
    <source>
        <dbReference type="Proteomes" id="UP000027601"/>
    </source>
</evidence>
<organism evidence="1 2">
    <name type="scientific">Bacteroides graminisolvens DSM 19988 = JCM 15093</name>
    <dbReference type="NCBI Taxonomy" id="1121097"/>
    <lineage>
        <taxon>Bacteria</taxon>
        <taxon>Pseudomonadati</taxon>
        <taxon>Bacteroidota</taxon>
        <taxon>Bacteroidia</taxon>
        <taxon>Bacteroidales</taxon>
        <taxon>Bacteroidaceae</taxon>
        <taxon>Bacteroides</taxon>
    </lineage>
</organism>
<dbReference type="eggNOG" id="ENOG5032V2J">
    <property type="taxonomic scope" value="Bacteria"/>
</dbReference>
<name>A0A069D0L4_9BACE</name>
<reference evidence="1 2" key="1">
    <citation type="journal article" date="2015" name="Microbes Environ.">
        <title>Distribution and evolution of nitrogen fixation genes in the phylum bacteroidetes.</title>
        <authorList>
            <person name="Inoue J."/>
            <person name="Oshima K."/>
            <person name="Suda W."/>
            <person name="Sakamoto M."/>
            <person name="Iino T."/>
            <person name="Noda S."/>
            <person name="Hongoh Y."/>
            <person name="Hattori M."/>
            <person name="Ohkuma M."/>
        </authorList>
    </citation>
    <scope>NUCLEOTIDE SEQUENCE [LARGE SCALE GENOMIC DNA]</scope>
    <source>
        <strain evidence="1 2">JCM 15093</strain>
    </source>
</reference>
<dbReference type="OrthoDB" id="1050063at2"/>
<dbReference type="EMBL" id="BAJS01000007">
    <property type="protein sequence ID" value="GAK36428.1"/>
    <property type="molecule type" value="Genomic_DNA"/>
</dbReference>
<accession>A0A069D0L4</accession>
<evidence type="ECO:0008006" key="3">
    <source>
        <dbReference type="Google" id="ProtNLM"/>
    </source>
</evidence>
<evidence type="ECO:0000313" key="1">
    <source>
        <dbReference type="EMBL" id="GAK36428.1"/>
    </source>
</evidence>
<gene>
    <name evidence="1" type="ORF">JCM15093_1594</name>
</gene>
<dbReference type="AlphaFoldDB" id="A0A069D0L4"/>
<dbReference type="RefSeq" id="WP_024996352.1">
    <property type="nucleotide sequence ID" value="NZ_ATZI01000004.1"/>
</dbReference>